<dbReference type="EMBL" id="DSFE01000056">
    <property type="protein sequence ID" value="HEU97728.1"/>
    <property type="molecule type" value="Genomic_DNA"/>
</dbReference>
<name>A0A7C2UJE4_9CREN</name>
<dbReference type="InterPro" id="IPR002727">
    <property type="entry name" value="DUF47"/>
</dbReference>
<dbReference type="SUPFAM" id="SSF109755">
    <property type="entry name" value="PhoU-like"/>
    <property type="match status" value="1"/>
</dbReference>
<proteinExistence type="inferred from homology"/>
<feature type="coiled-coil region" evidence="2">
    <location>
        <begin position="55"/>
        <end position="82"/>
    </location>
</feature>
<keyword evidence="2" id="KW-0175">Coiled coil</keyword>
<comment type="caution">
    <text evidence="3">The sequence shown here is derived from an EMBL/GenBank/DDBJ whole genome shotgun (WGS) entry which is preliminary data.</text>
</comment>
<dbReference type="Gene3D" id="1.20.58.220">
    <property type="entry name" value="Phosphate transport system protein phou homolog 2, domain 2"/>
    <property type="match status" value="1"/>
</dbReference>
<sequence>MPERIINLNDEAVQSSIAEMNLSEQLQKILSTVDAEAKRLGEIIGSLNEGKFELVKKSYESVKQLKDEAQNLKEETMEYIVRVSPALLTKELYIYSLSHLDRLIQIMDSIAYRLTILAESGIELDGGAKERFIEMSRKSLNMVSELFQEAKMLSTNAKMILEVHEGINSKEEEVDQLYRGLVLEIIKKYSKDVFSLMILKEIVDLTEDLADIIREASHDFKYLALYKL</sequence>
<evidence type="ECO:0000313" key="3">
    <source>
        <dbReference type="EMBL" id="HEU97728.1"/>
    </source>
</evidence>
<dbReference type="InterPro" id="IPR018445">
    <property type="entry name" value="Put_Phosphate_transp_reg"/>
</dbReference>
<dbReference type="Pfam" id="PF01865">
    <property type="entry name" value="PhoU_div"/>
    <property type="match status" value="1"/>
</dbReference>
<comment type="similarity">
    <text evidence="1">Belongs to the UPF0111 family.</text>
</comment>
<gene>
    <name evidence="3" type="ORF">ENO36_02590</name>
</gene>
<evidence type="ECO:0000256" key="1">
    <source>
        <dbReference type="ARBA" id="ARBA00008591"/>
    </source>
</evidence>
<accession>A0A7C2UJE4</accession>
<evidence type="ECO:0000256" key="2">
    <source>
        <dbReference type="SAM" id="Coils"/>
    </source>
</evidence>
<dbReference type="InterPro" id="IPR038078">
    <property type="entry name" value="PhoU-like_sf"/>
</dbReference>
<dbReference type="Proteomes" id="UP000885664">
    <property type="component" value="Unassembled WGS sequence"/>
</dbReference>
<organism evidence="3">
    <name type="scientific">Fervidicoccus fontis</name>
    <dbReference type="NCBI Taxonomy" id="683846"/>
    <lineage>
        <taxon>Archaea</taxon>
        <taxon>Thermoproteota</taxon>
        <taxon>Thermoprotei</taxon>
        <taxon>Fervidicoccales</taxon>
        <taxon>Fervidicoccaceae</taxon>
        <taxon>Fervidicoccus</taxon>
    </lineage>
</organism>
<dbReference type="PANTHER" id="PTHR36536">
    <property type="entry name" value="UPF0111 PROTEIN HI_1603"/>
    <property type="match status" value="1"/>
</dbReference>
<dbReference type="PANTHER" id="PTHR36536:SF3">
    <property type="entry name" value="UPF0111 PROTEIN HI_1603"/>
    <property type="match status" value="1"/>
</dbReference>
<dbReference type="AlphaFoldDB" id="A0A7C2UJE4"/>
<reference evidence="3" key="1">
    <citation type="journal article" date="2020" name="mSystems">
        <title>Genome- and Community-Level Interaction Insights into Carbon Utilization and Element Cycling Functions of Hydrothermarchaeota in Hydrothermal Sediment.</title>
        <authorList>
            <person name="Zhou Z."/>
            <person name="Liu Y."/>
            <person name="Xu W."/>
            <person name="Pan J."/>
            <person name="Luo Z.H."/>
            <person name="Li M."/>
        </authorList>
    </citation>
    <scope>NUCLEOTIDE SEQUENCE [LARGE SCALE GENOMIC DNA]</scope>
    <source>
        <strain evidence="3">SpSt-1259</strain>
    </source>
</reference>
<protein>
    <submittedName>
        <fullName evidence="3">DUF47 family protein</fullName>
    </submittedName>
</protein>